<dbReference type="Gene3D" id="2.20.200.10">
    <property type="entry name" value="Outer membrane efflux proteins (OEP)"/>
    <property type="match status" value="1"/>
</dbReference>
<dbReference type="Proteomes" id="UP000706525">
    <property type="component" value="Unassembled WGS sequence"/>
</dbReference>
<dbReference type="InterPro" id="IPR010131">
    <property type="entry name" value="MdtP/NodT-like"/>
</dbReference>
<keyword evidence="2" id="KW-0449">Lipoprotein</keyword>
<accession>A0ABM8WGS9</accession>
<reference evidence="3 4" key="1">
    <citation type="submission" date="2021-08" db="EMBL/GenBank/DDBJ databases">
        <authorList>
            <person name="Peeters C."/>
        </authorList>
    </citation>
    <scope>NUCLEOTIDE SEQUENCE [LARGE SCALE GENOMIC DNA]</scope>
    <source>
        <strain evidence="3 4">LMG 32289</strain>
    </source>
</reference>
<dbReference type="Gene3D" id="1.20.1600.10">
    <property type="entry name" value="Outer membrane efflux proteins (OEP)"/>
    <property type="match status" value="1"/>
</dbReference>
<sequence>MTSQSRNRRGRWAAPMLRIGAIGAMAMLYGCIGPRPDLPASAAVEPPAAWRTGTVEATAFDHRWWTTFNEPVLADLVERAMTRNVDLELAVARVEEARAAASVALAQTAPQVTIGINGGKARTVVLGKGVTAWAGQPQVNIAYDLDLFGRLASANDAARATLLASAAGRDAVALAVASTTAIAYFALRGLDARLEIARATLVARADALRFAQRRADAGYTSRLELQQAQAEYEAARQLVPSAELAVSHAENALSVLLGDVPGSIARGKVLEDLDVPRIPAGLPSDLLRRRPDVAAAEAMLVASDSTLDAARAAMLPNVALTGSLGVALSTAFVNPVSLFSLGGTILSPLLDGGRLRAQSEVAAARRDQAAFAYRKVALTAFREVEDNLVSLDRLAEEEVAQRHQVDALREALRLASNRYREGYSPYLDQIDAQRGLLAAQLVAVQIQSDRLTTAIALYQALGGGWSQADPRRCHTC</sequence>
<comment type="similarity">
    <text evidence="1 2">Belongs to the outer membrane factor (OMF) (TC 1.B.17) family.</text>
</comment>
<dbReference type="PANTHER" id="PTHR30203">
    <property type="entry name" value="OUTER MEMBRANE CATION EFFLUX PROTEIN"/>
    <property type="match status" value="1"/>
</dbReference>
<evidence type="ECO:0000313" key="4">
    <source>
        <dbReference type="Proteomes" id="UP000706525"/>
    </source>
</evidence>
<name>A0ABM8WGS9_9BURK</name>
<dbReference type="EMBL" id="CAJZAG010000002">
    <property type="protein sequence ID" value="CAG9166561.1"/>
    <property type="molecule type" value="Genomic_DNA"/>
</dbReference>
<gene>
    <name evidence="3" type="primary">oprM_4</name>
    <name evidence="3" type="ORF">LMG32289_01070</name>
</gene>
<proteinExistence type="inferred from homology"/>
<evidence type="ECO:0000256" key="2">
    <source>
        <dbReference type="RuleBase" id="RU362097"/>
    </source>
</evidence>
<keyword evidence="4" id="KW-1185">Reference proteome</keyword>
<dbReference type="PROSITE" id="PS51257">
    <property type="entry name" value="PROKAR_LIPOPROTEIN"/>
    <property type="match status" value="1"/>
</dbReference>
<evidence type="ECO:0000256" key="1">
    <source>
        <dbReference type="ARBA" id="ARBA00007613"/>
    </source>
</evidence>
<protein>
    <submittedName>
        <fullName evidence="3">Outer membrane protein OprM</fullName>
    </submittedName>
</protein>
<dbReference type="NCBIfam" id="TIGR01845">
    <property type="entry name" value="outer_NodT"/>
    <property type="match status" value="1"/>
</dbReference>
<dbReference type="SUPFAM" id="SSF56954">
    <property type="entry name" value="Outer membrane efflux proteins (OEP)"/>
    <property type="match status" value="1"/>
</dbReference>
<evidence type="ECO:0000313" key="3">
    <source>
        <dbReference type="EMBL" id="CAG9166561.1"/>
    </source>
</evidence>
<dbReference type="InterPro" id="IPR003423">
    <property type="entry name" value="OMP_efflux"/>
</dbReference>
<keyword evidence="2" id="KW-1134">Transmembrane beta strand</keyword>
<keyword evidence="2" id="KW-0472">Membrane</keyword>
<keyword evidence="2" id="KW-0812">Transmembrane</keyword>
<comment type="caution">
    <text evidence="3">The sequence shown here is derived from an EMBL/GenBank/DDBJ whole genome shotgun (WGS) entry which is preliminary data.</text>
</comment>
<dbReference type="Pfam" id="PF02321">
    <property type="entry name" value="OEP"/>
    <property type="match status" value="2"/>
</dbReference>
<dbReference type="PANTHER" id="PTHR30203:SF33">
    <property type="entry name" value="BLR4455 PROTEIN"/>
    <property type="match status" value="1"/>
</dbReference>
<comment type="subcellular location">
    <subcellularLocation>
        <location evidence="2">Cell membrane</location>
        <topology evidence="2">Lipid-anchor</topology>
    </subcellularLocation>
</comment>
<organism evidence="3 4">
    <name type="scientific">Cupriavidus pampae</name>
    <dbReference type="NCBI Taxonomy" id="659251"/>
    <lineage>
        <taxon>Bacteria</taxon>
        <taxon>Pseudomonadati</taxon>
        <taxon>Pseudomonadota</taxon>
        <taxon>Betaproteobacteria</taxon>
        <taxon>Burkholderiales</taxon>
        <taxon>Burkholderiaceae</taxon>
        <taxon>Cupriavidus</taxon>
    </lineage>
</organism>
<keyword evidence="2" id="KW-0564">Palmitate</keyword>